<comment type="caution">
    <text evidence="1">The sequence shown here is derived from an EMBL/GenBank/DDBJ whole genome shotgun (WGS) entry which is preliminary data.</text>
</comment>
<proteinExistence type="predicted"/>
<gene>
    <name evidence="1" type="ORF">ACFP90_15690</name>
</gene>
<accession>A0ABW1ZLK3</accession>
<protein>
    <submittedName>
        <fullName evidence="1">Uncharacterized protein</fullName>
    </submittedName>
</protein>
<dbReference type="EMBL" id="JBHSWB010000001">
    <property type="protein sequence ID" value="MFC6661616.1"/>
    <property type="molecule type" value="Genomic_DNA"/>
</dbReference>
<keyword evidence="2" id="KW-1185">Reference proteome</keyword>
<evidence type="ECO:0000313" key="2">
    <source>
        <dbReference type="Proteomes" id="UP001596317"/>
    </source>
</evidence>
<evidence type="ECO:0000313" key="1">
    <source>
        <dbReference type="EMBL" id="MFC6661616.1"/>
    </source>
</evidence>
<dbReference type="RefSeq" id="WP_224608463.1">
    <property type="nucleotide sequence ID" value="NZ_JAIQXV010000008.1"/>
</dbReference>
<organism evidence="1 2">
    <name type="scientific">Deinococcus multiflagellatus</name>
    <dbReference type="NCBI Taxonomy" id="1656887"/>
    <lineage>
        <taxon>Bacteria</taxon>
        <taxon>Thermotogati</taxon>
        <taxon>Deinococcota</taxon>
        <taxon>Deinococci</taxon>
        <taxon>Deinococcales</taxon>
        <taxon>Deinococcaceae</taxon>
        <taxon>Deinococcus</taxon>
    </lineage>
</organism>
<sequence>MTYPTFDRLIELGFDGSGYRFKDNSVIGGYTFIVRVGEKWKEIHIERGIEFINKEFCLKEGEQYISDLLRSKKVTPFNGPEEMFDLG</sequence>
<dbReference type="Proteomes" id="UP001596317">
    <property type="component" value="Unassembled WGS sequence"/>
</dbReference>
<reference evidence="2" key="1">
    <citation type="journal article" date="2019" name="Int. J. Syst. Evol. Microbiol.">
        <title>The Global Catalogue of Microorganisms (GCM) 10K type strain sequencing project: providing services to taxonomists for standard genome sequencing and annotation.</title>
        <authorList>
            <consortium name="The Broad Institute Genomics Platform"/>
            <consortium name="The Broad Institute Genome Sequencing Center for Infectious Disease"/>
            <person name="Wu L."/>
            <person name="Ma J."/>
        </authorList>
    </citation>
    <scope>NUCLEOTIDE SEQUENCE [LARGE SCALE GENOMIC DNA]</scope>
    <source>
        <strain evidence="2">CCUG 63830</strain>
    </source>
</reference>
<name>A0ABW1ZLK3_9DEIO</name>